<comment type="subcellular location">
    <subcellularLocation>
        <location evidence="1">Cell membrane</location>
        <topology evidence="1">Single-pass type I membrane protein</topology>
    </subcellularLocation>
</comment>
<dbReference type="Gene3D" id="2.60.40.10">
    <property type="entry name" value="Immunoglobulins"/>
    <property type="match status" value="2"/>
</dbReference>
<evidence type="ECO:0000256" key="9">
    <source>
        <dbReference type="ARBA" id="ARBA00023170"/>
    </source>
</evidence>
<dbReference type="InterPro" id="IPR036179">
    <property type="entry name" value="Ig-like_dom_sf"/>
</dbReference>
<keyword evidence="2" id="KW-1003">Cell membrane</keyword>
<name>A0A2Y9TAL6_PHYMC</name>
<dbReference type="PROSITE" id="PS50835">
    <property type="entry name" value="IG_LIKE"/>
    <property type="match status" value="2"/>
</dbReference>
<evidence type="ECO:0000256" key="2">
    <source>
        <dbReference type="ARBA" id="ARBA00022475"/>
    </source>
</evidence>
<dbReference type="KEGG" id="pcad:102978414"/>
<dbReference type="InterPro" id="IPR007110">
    <property type="entry name" value="Ig-like_dom"/>
</dbReference>
<evidence type="ECO:0000259" key="13">
    <source>
        <dbReference type="PROSITE" id="PS50835"/>
    </source>
</evidence>
<keyword evidence="8" id="KW-1015">Disulfide bond</keyword>
<dbReference type="SMART" id="SM00406">
    <property type="entry name" value="IGv"/>
    <property type="match status" value="2"/>
</dbReference>
<dbReference type="InterPro" id="IPR050671">
    <property type="entry name" value="CD300_family_receptors"/>
</dbReference>
<keyword evidence="9" id="KW-0675">Receptor</keyword>
<dbReference type="RefSeq" id="XP_023985925.1">
    <property type="nucleotide sequence ID" value="XM_024130157.2"/>
</dbReference>
<evidence type="ECO:0000256" key="6">
    <source>
        <dbReference type="ARBA" id="ARBA00022989"/>
    </source>
</evidence>
<dbReference type="InterPro" id="IPR013106">
    <property type="entry name" value="Ig_V-set"/>
</dbReference>
<reference evidence="15" key="1">
    <citation type="submission" date="2025-08" db="UniProtKB">
        <authorList>
            <consortium name="RefSeq"/>
        </authorList>
    </citation>
    <scope>IDENTIFICATION</scope>
    <source>
        <tissue evidence="15">Muscle</tissue>
    </source>
</reference>
<keyword evidence="6 12" id="KW-1133">Transmembrane helix</keyword>
<sequence>MDSCFPGSYDITGPKAMSSREGGSLTVQCRYSPGWETHVKWWCRGAAWSRCKFVIKTTGSEKEVKKDRVSISDNWKKRTMTVTMEKLRLNDADTYWCGIEKFATDLGVQVKVTIDPAPAAVPATTPATSAVNTFTVTISLEEISGSLAVTSPGSNSGGVFLKASILLPLILAVVLLLLMVASLVVWRMVKQQKKGSYDITGPKAMSSREGGSLTVQCRYSPGWETHVKWWCRGAAWSRCKFVIKTTGSEKEVKKDRVSISDNWKKRTMTVTMEKLRLNDADTYWCGIEKFATDLGVQVKVTIDPAPAAVPATTPATSAVNTFTVTISLEEISGSLAVTSPGSNSGGVFLKASILLPLILAVVLLLLMVASLVVWRMVKQQKKAAGISPEQVLQPPEGDICYANLSLQKTENSGSSQKKAPTRSSSCTQANAGEVEYVTMTPFPREDIAYAALSLETSDQEPTYSNMGYLITHIPSRSHEEPTEYSTVGKP</sequence>
<dbReference type="Proteomes" id="UP000248484">
    <property type="component" value="Chromosome 14"/>
</dbReference>
<evidence type="ECO:0000256" key="12">
    <source>
        <dbReference type="SAM" id="Phobius"/>
    </source>
</evidence>
<comment type="similarity">
    <text evidence="11">Belongs to the CD300 family.</text>
</comment>
<evidence type="ECO:0000256" key="4">
    <source>
        <dbReference type="ARBA" id="ARBA00022729"/>
    </source>
</evidence>
<evidence type="ECO:0000256" key="1">
    <source>
        <dbReference type="ARBA" id="ARBA00004251"/>
    </source>
</evidence>
<dbReference type="GO" id="GO:0002376">
    <property type="term" value="P:immune system process"/>
    <property type="evidence" value="ECO:0007669"/>
    <property type="project" value="UniProtKB-KW"/>
</dbReference>
<keyword evidence="10" id="KW-0393">Immunoglobulin domain</keyword>
<dbReference type="Pfam" id="PF07686">
    <property type="entry name" value="V-set"/>
    <property type="match status" value="2"/>
</dbReference>
<evidence type="ECO:0000256" key="7">
    <source>
        <dbReference type="ARBA" id="ARBA00023136"/>
    </source>
</evidence>
<dbReference type="STRING" id="9755.ENSPCTP00005010452"/>
<dbReference type="CDD" id="cd05716">
    <property type="entry name" value="IgV_pIgR_like"/>
    <property type="match status" value="2"/>
</dbReference>
<evidence type="ECO:0000256" key="11">
    <source>
        <dbReference type="ARBA" id="ARBA00043958"/>
    </source>
</evidence>
<feature type="domain" description="Ig-like" evidence="13">
    <location>
        <begin position="168"/>
        <end position="301"/>
    </location>
</feature>
<dbReference type="OrthoDB" id="8920197at2759"/>
<feature type="transmembrane region" description="Helical" evidence="12">
    <location>
        <begin position="353"/>
        <end position="374"/>
    </location>
</feature>
<keyword evidence="3 12" id="KW-0812">Transmembrane</keyword>
<organism evidence="14 15">
    <name type="scientific">Physeter macrocephalus</name>
    <name type="common">Sperm whale</name>
    <name type="synonym">Physeter catodon</name>
    <dbReference type="NCBI Taxonomy" id="9755"/>
    <lineage>
        <taxon>Eukaryota</taxon>
        <taxon>Metazoa</taxon>
        <taxon>Chordata</taxon>
        <taxon>Craniata</taxon>
        <taxon>Vertebrata</taxon>
        <taxon>Euteleostomi</taxon>
        <taxon>Mammalia</taxon>
        <taxon>Eutheria</taxon>
        <taxon>Laurasiatheria</taxon>
        <taxon>Artiodactyla</taxon>
        <taxon>Whippomorpha</taxon>
        <taxon>Cetacea</taxon>
        <taxon>Odontoceti</taxon>
        <taxon>Physeteridae</taxon>
        <taxon>Physeter</taxon>
    </lineage>
</organism>
<proteinExistence type="inferred from homology"/>
<dbReference type="SUPFAM" id="SSF48726">
    <property type="entry name" value="Immunoglobulin"/>
    <property type="match status" value="2"/>
</dbReference>
<accession>A0A2Y9TAL6</accession>
<dbReference type="InterPro" id="IPR013783">
    <property type="entry name" value="Ig-like_fold"/>
</dbReference>
<dbReference type="InterPro" id="IPR003599">
    <property type="entry name" value="Ig_sub"/>
</dbReference>
<evidence type="ECO:0000313" key="15">
    <source>
        <dbReference type="RefSeq" id="XP_023985925.1"/>
    </source>
</evidence>
<gene>
    <name evidence="15" type="primary">LOC102978414</name>
</gene>
<evidence type="ECO:0000256" key="5">
    <source>
        <dbReference type="ARBA" id="ARBA00022859"/>
    </source>
</evidence>
<keyword evidence="7 12" id="KW-0472">Membrane</keyword>
<keyword evidence="4" id="KW-0732">Signal</keyword>
<dbReference type="PANTHER" id="PTHR11860:SF101">
    <property type="entry name" value="CMRF35-LIKE MOLECULE 1"/>
    <property type="match status" value="1"/>
</dbReference>
<keyword evidence="14" id="KW-1185">Reference proteome</keyword>
<dbReference type="GO" id="GO:0005886">
    <property type="term" value="C:plasma membrane"/>
    <property type="evidence" value="ECO:0007669"/>
    <property type="project" value="UniProtKB-SubCell"/>
</dbReference>
<protein>
    <submittedName>
        <fullName evidence="15">CMRF35-like molecule 1</fullName>
    </submittedName>
</protein>
<dbReference type="FunFam" id="2.60.40.10:FF:000370">
    <property type="entry name" value="CMRF35-like molecule 1"/>
    <property type="match status" value="2"/>
</dbReference>
<feature type="transmembrane region" description="Helical" evidence="12">
    <location>
        <begin position="165"/>
        <end position="186"/>
    </location>
</feature>
<evidence type="ECO:0000313" key="14">
    <source>
        <dbReference type="Proteomes" id="UP000248484"/>
    </source>
</evidence>
<dbReference type="PANTHER" id="PTHR11860">
    <property type="entry name" value="POLYMERIC-IMMUNOGLOBULIN RECEPTOR"/>
    <property type="match status" value="1"/>
</dbReference>
<dbReference type="AlphaFoldDB" id="A0A2Y9TAL6"/>
<evidence type="ECO:0000256" key="3">
    <source>
        <dbReference type="ARBA" id="ARBA00022692"/>
    </source>
</evidence>
<dbReference type="InParanoid" id="A0A2Y9TAL6"/>
<evidence type="ECO:0000256" key="8">
    <source>
        <dbReference type="ARBA" id="ARBA00023157"/>
    </source>
</evidence>
<dbReference type="Pfam" id="PF15330">
    <property type="entry name" value="SIT"/>
    <property type="match status" value="2"/>
</dbReference>
<keyword evidence="5" id="KW-0391">Immunity</keyword>
<feature type="domain" description="Ig-like" evidence="13">
    <location>
        <begin position="6"/>
        <end position="113"/>
    </location>
</feature>
<dbReference type="GO" id="GO:0004888">
    <property type="term" value="F:transmembrane signaling receptor activity"/>
    <property type="evidence" value="ECO:0007669"/>
    <property type="project" value="TreeGrafter"/>
</dbReference>
<dbReference type="SMART" id="SM00409">
    <property type="entry name" value="IG"/>
    <property type="match status" value="2"/>
</dbReference>
<evidence type="ECO:0000256" key="10">
    <source>
        <dbReference type="ARBA" id="ARBA00023319"/>
    </source>
</evidence>
<dbReference type="GeneID" id="102978414"/>